<evidence type="ECO:0000259" key="5">
    <source>
        <dbReference type="PROSITE" id="PS51078"/>
    </source>
</evidence>
<dbReference type="InterPro" id="IPR014757">
    <property type="entry name" value="Tscrpt_reg_IclR_C"/>
</dbReference>
<dbReference type="InterPro" id="IPR029016">
    <property type="entry name" value="GAF-like_dom_sf"/>
</dbReference>
<dbReference type="Pfam" id="PF09339">
    <property type="entry name" value="HTH_IclR"/>
    <property type="match status" value="1"/>
</dbReference>
<dbReference type="RefSeq" id="WP_137195052.1">
    <property type="nucleotide sequence ID" value="NZ_CP039965.1"/>
</dbReference>
<reference evidence="6 7" key="1">
    <citation type="submission" date="2019-05" db="EMBL/GenBank/DDBJ databases">
        <title>Pseudorhodobacter turbinis sp. nov., isolated from the gut of the Korean turban shell.</title>
        <authorList>
            <person name="Jeong Y.-S."/>
            <person name="Kang W.-R."/>
            <person name="Bae J.-W."/>
        </authorList>
    </citation>
    <scope>NUCLEOTIDE SEQUENCE [LARGE SCALE GENOMIC DNA]</scope>
    <source>
        <strain evidence="6 7">S12M18</strain>
        <plasmid evidence="6 7">unnamed1</plasmid>
    </source>
</reference>
<evidence type="ECO:0000313" key="7">
    <source>
        <dbReference type="Proteomes" id="UP000298631"/>
    </source>
</evidence>
<dbReference type="Pfam" id="PF01614">
    <property type="entry name" value="IclR_C"/>
    <property type="match status" value="1"/>
</dbReference>
<accession>A0A4P8EJU0</accession>
<dbReference type="PANTHER" id="PTHR30136:SF24">
    <property type="entry name" value="HTH-TYPE TRANSCRIPTIONAL REPRESSOR ALLR"/>
    <property type="match status" value="1"/>
</dbReference>
<evidence type="ECO:0000256" key="3">
    <source>
        <dbReference type="ARBA" id="ARBA00023163"/>
    </source>
</evidence>
<dbReference type="FunFam" id="1.10.10.10:FF:000056">
    <property type="entry name" value="IclR family transcriptional regulator"/>
    <property type="match status" value="1"/>
</dbReference>
<keyword evidence="2" id="KW-0238">DNA-binding</keyword>
<keyword evidence="1" id="KW-0805">Transcription regulation</keyword>
<geneLocation type="plasmid" evidence="6 7">
    <name>unnamed1</name>
</geneLocation>
<keyword evidence="6" id="KW-0614">Plasmid</keyword>
<dbReference type="Gene3D" id="3.30.450.40">
    <property type="match status" value="1"/>
</dbReference>
<dbReference type="InterPro" id="IPR036390">
    <property type="entry name" value="WH_DNA-bd_sf"/>
</dbReference>
<evidence type="ECO:0000313" key="6">
    <source>
        <dbReference type="EMBL" id="QCO57249.1"/>
    </source>
</evidence>
<dbReference type="InterPro" id="IPR005471">
    <property type="entry name" value="Tscrpt_reg_IclR_N"/>
</dbReference>
<dbReference type="PANTHER" id="PTHR30136">
    <property type="entry name" value="HELIX-TURN-HELIX TRANSCRIPTIONAL REGULATOR, ICLR FAMILY"/>
    <property type="match status" value="1"/>
</dbReference>
<dbReference type="InterPro" id="IPR036388">
    <property type="entry name" value="WH-like_DNA-bd_sf"/>
</dbReference>
<dbReference type="Proteomes" id="UP000298631">
    <property type="component" value="Plasmid unnamed1"/>
</dbReference>
<dbReference type="GO" id="GO:0003677">
    <property type="term" value="F:DNA binding"/>
    <property type="evidence" value="ECO:0007669"/>
    <property type="project" value="UniProtKB-KW"/>
</dbReference>
<dbReference type="EMBL" id="CP039965">
    <property type="protein sequence ID" value="QCO57249.1"/>
    <property type="molecule type" value="Genomic_DNA"/>
</dbReference>
<dbReference type="SMART" id="SM00346">
    <property type="entry name" value="HTH_ICLR"/>
    <property type="match status" value="1"/>
</dbReference>
<evidence type="ECO:0000256" key="1">
    <source>
        <dbReference type="ARBA" id="ARBA00023015"/>
    </source>
</evidence>
<dbReference type="PROSITE" id="PS51078">
    <property type="entry name" value="ICLR_ED"/>
    <property type="match status" value="1"/>
</dbReference>
<dbReference type="InterPro" id="IPR050707">
    <property type="entry name" value="HTH_MetabolicPath_Reg"/>
</dbReference>
<evidence type="ECO:0000256" key="2">
    <source>
        <dbReference type="ARBA" id="ARBA00023125"/>
    </source>
</evidence>
<dbReference type="OrthoDB" id="8357778at2"/>
<organism evidence="6 7">
    <name type="scientific">Pseudorhodobacter turbinis</name>
    <dbReference type="NCBI Taxonomy" id="2500533"/>
    <lineage>
        <taxon>Bacteria</taxon>
        <taxon>Pseudomonadati</taxon>
        <taxon>Pseudomonadota</taxon>
        <taxon>Alphaproteobacteria</taxon>
        <taxon>Rhodobacterales</taxon>
        <taxon>Paracoccaceae</taxon>
        <taxon>Pseudorhodobacter</taxon>
    </lineage>
</organism>
<evidence type="ECO:0000259" key="4">
    <source>
        <dbReference type="PROSITE" id="PS51077"/>
    </source>
</evidence>
<dbReference type="Gene3D" id="1.10.10.10">
    <property type="entry name" value="Winged helix-like DNA-binding domain superfamily/Winged helix DNA-binding domain"/>
    <property type="match status" value="1"/>
</dbReference>
<dbReference type="GO" id="GO:0003700">
    <property type="term" value="F:DNA-binding transcription factor activity"/>
    <property type="evidence" value="ECO:0007669"/>
    <property type="project" value="TreeGrafter"/>
</dbReference>
<name>A0A4P8EJU0_9RHOB</name>
<proteinExistence type="predicted"/>
<keyword evidence="7" id="KW-1185">Reference proteome</keyword>
<sequence>MDKAFIKGLRLIEALALSETPRGVTDLATELNLTKSNTHRLLATLQAQGYVQQIPTYSTYQLTTRIWELGSHVIHRMDLIQVARPAMIKLAEQTGETVHLSLLEDTDVVYVDKIESTHHIRAHTRVGARAPAFAVATGKAMLCHKPDSYLERFTPHFQRYTETTLTTLAELRADISTARAQGYSSVLLGEWRDGVAACACVILGRSDELVGAIGMSGPDSRIKRKQLKECSIYVVDAAHSISVALGNTSRG</sequence>
<dbReference type="GO" id="GO:0045892">
    <property type="term" value="P:negative regulation of DNA-templated transcription"/>
    <property type="evidence" value="ECO:0007669"/>
    <property type="project" value="TreeGrafter"/>
</dbReference>
<protein>
    <submittedName>
        <fullName evidence="6">IclR family transcriptional regulator</fullName>
    </submittedName>
</protein>
<dbReference type="PROSITE" id="PS51077">
    <property type="entry name" value="HTH_ICLR"/>
    <property type="match status" value="1"/>
</dbReference>
<dbReference type="KEGG" id="pseb:EOK75_15955"/>
<feature type="domain" description="IclR-ED" evidence="5">
    <location>
        <begin position="65"/>
        <end position="247"/>
    </location>
</feature>
<keyword evidence="3" id="KW-0804">Transcription</keyword>
<dbReference type="SUPFAM" id="SSF46785">
    <property type="entry name" value="Winged helix' DNA-binding domain"/>
    <property type="match status" value="1"/>
</dbReference>
<gene>
    <name evidence="6" type="ORF">EOK75_15955</name>
</gene>
<dbReference type="AlphaFoldDB" id="A0A4P8EJU0"/>
<feature type="domain" description="HTH iclR-type" evidence="4">
    <location>
        <begin position="2"/>
        <end position="64"/>
    </location>
</feature>
<dbReference type="SUPFAM" id="SSF55781">
    <property type="entry name" value="GAF domain-like"/>
    <property type="match status" value="1"/>
</dbReference>